<evidence type="ECO:0000256" key="1">
    <source>
        <dbReference type="ARBA" id="ARBA00022603"/>
    </source>
</evidence>
<dbReference type="CDD" id="cd02440">
    <property type="entry name" value="AdoMet_MTases"/>
    <property type="match status" value="1"/>
</dbReference>
<keyword evidence="5" id="KW-1185">Reference proteome</keyword>
<reference evidence="4 5" key="1">
    <citation type="journal article" date="2011" name="J. Bacteriol.">
        <title>Draft genome sequence of the anoxygenic filamentous phototrophic bacterium Oscillochloris trichoides subsp. DG-6.</title>
        <authorList>
            <person name="Kuznetsov B.B."/>
            <person name="Ivanovsky R.N."/>
            <person name="Keppen O.I."/>
            <person name="Sukhacheva M.V."/>
            <person name="Bumazhkin B.K."/>
            <person name="Patutina E.O."/>
            <person name="Beletsky A.V."/>
            <person name="Mardanov A.V."/>
            <person name="Baslerov R.V."/>
            <person name="Panteleeva A.N."/>
            <person name="Kolganova T.V."/>
            <person name="Ravin N.V."/>
            <person name="Skryabin K.G."/>
        </authorList>
    </citation>
    <scope>NUCLEOTIDE SEQUENCE [LARGE SCALE GENOMIC DNA]</scope>
    <source>
        <strain evidence="4 5">DG-6</strain>
    </source>
</reference>
<sequence>MIDHDPYYKKRIAYTLRGQQFQFDVGHTIFSSFEIDDGTDLLLRSVEPAITPQRILDLGCGCGVIAITMAQRFPEAAVVAADKDLLAVRYARANAQLNAVPHVQILGSVGLESVPAGPYDLIFSNIPAKIGDLAIEQEFILGPLSQLRPGGEYWFVVVSGLNHLIPRIGVRNQLKLKEIKKRSGYTVYRCVQPSI</sequence>
<dbReference type="InterPro" id="IPR046977">
    <property type="entry name" value="RsmC/RlmG"/>
</dbReference>
<dbReference type="AlphaFoldDB" id="E1IFZ7"/>
<feature type="domain" description="Methyltransferase small" evidence="3">
    <location>
        <begin position="26"/>
        <end position="188"/>
    </location>
</feature>
<evidence type="ECO:0000313" key="4">
    <source>
        <dbReference type="EMBL" id="EFO79886.1"/>
    </source>
</evidence>
<proteinExistence type="predicted"/>
<evidence type="ECO:0000259" key="3">
    <source>
        <dbReference type="Pfam" id="PF05175"/>
    </source>
</evidence>
<dbReference type="OrthoDB" id="9764961at2"/>
<dbReference type="EMBL" id="ADVR01000097">
    <property type="protein sequence ID" value="EFO79886.1"/>
    <property type="molecule type" value="Genomic_DNA"/>
</dbReference>
<comment type="caution">
    <text evidence="4">The sequence shown here is derived from an EMBL/GenBank/DDBJ whole genome shotgun (WGS) entry which is preliminary data.</text>
</comment>
<dbReference type="SUPFAM" id="SSF53335">
    <property type="entry name" value="S-adenosyl-L-methionine-dependent methyltransferases"/>
    <property type="match status" value="1"/>
</dbReference>
<dbReference type="InterPro" id="IPR007848">
    <property type="entry name" value="Small_mtfrase_dom"/>
</dbReference>
<dbReference type="eggNOG" id="COG2813">
    <property type="taxonomic scope" value="Bacteria"/>
</dbReference>
<evidence type="ECO:0000256" key="2">
    <source>
        <dbReference type="ARBA" id="ARBA00022679"/>
    </source>
</evidence>
<accession>E1IFZ7</accession>
<gene>
    <name evidence="4" type="ORF">OSCT_2261</name>
</gene>
<dbReference type="GO" id="GO:0008757">
    <property type="term" value="F:S-adenosylmethionine-dependent methyltransferase activity"/>
    <property type="evidence" value="ECO:0007669"/>
    <property type="project" value="InterPro"/>
</dbReference>
<dbReference type="Proteomes" id="UP000054010">
    <property type="component" value="Unassembled WGS sequence"/>
</dbReference>
<dbReference type="PANTHER" id="PTHR47816:SF4">
    <property type="entry name" value="RIBOSOMAL RNA SMALL SUBUNIT METHYLTRANSFERASE C"/>
    <property type="match status" value="1"/>
</dbReference>
<dbReference type="STRING" id="765420.OSCT_2261"/>
<keyword evidence="2" id="KW-0808">Transferase</keyword>
<name>E1IFZ7_9CHLR</name>
<organism evidence="4 5">
    <name type="scientific">Oscillochloris trichoides DG-6</name>
    <dbReference type="NCBI Taxonomy" id="765420"/>
    <lineage>
        <taxon>Bacteria</taxon>
        <taxon>Bacillati</taxon>
        <taxon>Chloroflexota</taxon>
        <taxon>Chloroflexia</taxon>
        <taxon>Chloroflexales</taxon>
        <taxon>Chloroflexineae</taxon>
        <taxon>Oscillochloridaceae</taxon>
        <taxon>Oscillochloris</taxon>
    </lineage>
</organism>
<evidence type="ECO:0000313" key="5">
    <source>
        <dbReference type="Proteomes" id="UP000054010"/>
    </source>
</evidence>
<dbReference type="HOGENOM" id="CLU_018398_7_2_0"/>
<dbReference type="InterPro" id="IPR029063">
    <property type="entry name" value="SAM-dependent_MTases_sf"/>
</dbReference>
<keyword evidence="1 4" id="KW-0489">Methyltransferase</keyword>
<dbReference type="Gene3D" id="3.40.50.150">
    <property type="entry name" value="Vaccinia Virus protein VP39"/>
    <property type="match status" value="1"/>
</dbReference>
<dbReference type="Pfam" id="PF05175">
    <property type="entry name" value="MTS"/>
    <property type="match status" value="1"/>
</dbReference>
<dbReference type="PANTHER" id="PTHR47816">
    <property type="entry name" value="RIBOSOMAL RNA SMALL SUBUNIT METHYLTRANSFERASE C"/>
    <property type="match status" value="1"/>
</dbReference>
<protein>
    <submittedName>
        <fullName evidence="4">Methyltransferase small</fullName>
    </submittedName>
</protein>
<dbReference type="GO" id="GO:0032259">
    <property type="term" value="P:methylation"/>
    <property type="evidence" value="ECO:0007669"/>
    <property type="project" value="UniProtKB-KW"/>
</dbReference>